<comment type="similarity">
    <text evidence="3">Belongs to the aspartate/ornithine carbamoyltransferase superfamily.</text>
</comment>
<dbReference type="PANTHER" id="PTHR45753:SF3">
    <property type="entry name" value="ORNITHINE TRANSCARBAMYLASE, MITOCHONDRIAL"/>
    <property type="match status" value="1"/>
</dbReference>
<dbReference type="GO" id="GO:0043857">
    <property type="term" value="F:N-acetylornithine carbamoyltransferase activity"/>
    <property type="evidence" value="ECO:0007669"/>
    <property type="project" value="UniProtKB-EC"/>
</dbReference>
<dbReference type="InterPro" id="IPR006132">
    <property type="entry name" value="Asp/Orn_carbamoyltranf_P-bd"/>
</dbReference>
<feature type="domain" description="Aspartate/ornithine carbamoyltransferase Asp/Orn-binding" evidence="4">
    <location>
        <begin position="200"/>
        <end position="351"/>
    </location>
</feature>
<evidence type="ECO:0000256" key="1">
    <source>
        <dbReference type="ARBA" id="ARBA00022679"/>
    </source>
</evidence>
<dbReference type="Pfam" id="PF02729">
    <property type="entry name" value="OTCace_N"/>
    <property type="match status" value="1"/>
</dbReference>
<keyword evidence="7" id="KW-1185">Reference proteome</keyword>
<dbReference type="STRING" id="399550.Smar_0227"/>
<dbReference type="GO" id="GO:0042450">
    <property type="term" value="P:L-arginine biosynthetic process via ornithine"/>
    <property type="evidence" value="ECO:0007669"/>
    <property type="project" value="TreeGrafter"/>
</dbReference>
<comment type="catalytic activity">
    <reaction evidence="2">
        <text>carbamoyl phosphate + L-ornithine = L-citrulline + phosphate + H(+)</text>
        <dbReference type="Rhea" id="RHEA:19513"/>
        <dbReference type="ChEBI" id="CHEBI:15378"/>
        <dbReference type="ChEBI" id="CHEBI:43474"/>
        <dbReference type="ChEBI" id="CHEBI:46911"/>
        <dbReference type="ChEBI" id="CHEBI:57743"/>
        <dbReference type="ChEBI" id="CHEBI:58228"/>
        <dbReference type="EC" id="2.1.3.3"/>
    </reaction>
</comment>
<evidence type="ECO:0000259" key="4">
    <source>
        <dbReference type="Pfam" id="PF00185"/>
    </source>
</evidence>
<dbReference type="GeneID" id="4907092"/>
<protein>
    <submittedName>
        <fullName evidence="6">N-acetylornithine carbamoyltransferase</fullName>
        <ecNumber evidence="6">2.1.3.9</ecNumber>
    </submittedName>
</protein>
<dbReference type="KEGG" id="smr:Smar_0227"/>
<dbReference type="GO" id="GO:0004585">
    <property type="term" value="F:ornithine carbamoyltransferase activity"/>
    <property type="evidence" value="ECO:0007669"/>
    <property type="project" value="UniProtKB-EC"/>
</dbReference>
<dbReference type="Pfam" id="PF00185">
    <property type="entry name" value="OTCace"/>
    <property type="match status" value="1"/>
</dbReference>
<proteinExistence type="inferred from homology"/>
<keyword evidence="1 3" id="KW-0808">Transferase</keyword>
<dbReference type="RefSeq" id="WP_011838531.1">
    <property type="nucleotide sequence ID" value="NC_009033.1"/>
</dbReference>
<organism evidence="6 7">
    <name type="scientific">Staphylothermus marinus (strain ATCC 43588 / DSM 3639 / JCM 9404 / F1)</name>
    <dbReference type="NCBI Taxonomy" id="399550"/>
    <lineage>
        <taxon>Archaea</taxon>
        <taxon>Thermoproteota</taxon>
        <taxon>Thermoprotei</taxon>
        <taxon>Desulfurococcales</taxon>
        <taxon>Desulfurococcaceae</taxon>
        <taxon>Staphylothermus</taxon>
    </lineage>
</organism>
<dbReference type="EMBL" id="CP000575">
    <property type="protein sequence ID" value="ABN69340.1"/>
    <property type="molecule type" value="Genomic_DNA"/>
</dbReference>
<dbReference type="GO" id="GO:0016597">
    <property type="term" value="F:amino acid binding"/>
    <property type="evidence" value="ECO:0007669"/>
    <property type="project" value="InterPro"/>
</dbReference>
<dbReference type="EC" id="2.1.3.9" evidence="6"/>
<dbReference type="OrthoDB" id="17639at2157"/>
<accession>A3DL30</accession>
<sequence>MSEPWFLGYLEGKHWLTNVDYNIDTIFKVLQAAKELKEMYHKGVRKVNWLDGKTLYLLFYNKSLRTRNSFQTGIYQLGGQGIYIAADQVYRPTLPEDMVPYQTEAIRDVSRVLSRYGSGIAIRIYGDAAKWIIGRGHKIIQEFAKWASIPVLNMEDDIYHPFQALADAQAALEALGWPKDLRGKKFVVSYAYSGGLKPLAVPQSVALIAAMLGADVYIAHPPGFELLDDVLAKVKQYTEHWGSEFKVVHDMDEAFEGATFVYPKAWSPKGFFPPFNNVVDKEGAKAYQAKFKDWIVTMERLEKAGKPFYMHCGPADRGQEVTDEVLDSYEKSLYFEEAENRLHVQKAVMAMVMGSKK</sequence>
<evidence type="ECO:0000256" key="2">
    <source>
        <dbReference type="ARBA" id="ARBA00048772"/>
    </source>
</evidence>
<dbReference type="PANTHER" id="PTHR45753">
    <property type="entry name" value="ORNITHINE CARBAMOYLTRANSFERASE, MITOCHONDRIAL"/>
    <property type="match status" value="1"/>
</dbReference>
<dbReference type="SUPFAM" id="SSF53671">
    <property type="entry name" value="Aspartate/ornithine carbamoyltransferase"/>
    <property type="match status" value="1"/>
</dbReference>
<dbReference type="InterPro" id="IPR006130">
    <property type="entry name" value="Asp/Orn_carbamoylTrfase"/>
</dbReference>
<dbReference type="PRINTS" id="PR00101">
    <property type="entry name" value="ATCASE"/>
</dbReference>
<dbReference type="InterPro" id="IPR036901">
    <property type="entry name" value="Asp/Orn_carbamoylTrfase_sf"/>
</dbReference>
<feature type="domain" description="Aspartate/ornithine carbamoyltransferase carbamoyl-P binding" evidence="5">
    <location>
        <begin position="13"/>
        <end position="170"/>
    </location>
</feature>
<evidence type="ECO:0000313" key="6">
    <source>
        <dbReference type="EMBL" id="ABN69340.1"/>
    </source>
</evidence>
<evidence type="ECO:0000259" key="5">
    <source>
        <dbReference type="Pfam" id="PF02729"/>
    </source>
</evidence>
<dbReference type="GO" id="GO:0019240">
    <property type="term" value="P:citrulline biosynthetic process"/>
    <property type="evidence" value="ECO:0007669"/>
    <property type="project" value="TreeGrafter"/>
</dbReference>
<reference evidence="6 7" key="2">
    <citation type="journal article" date="2009" name="Stand. Genomic Sci.">
        <title>Complete genome sequence of Staphylothermus marinus Stetter and Fiala 1986 type strain F1.</title>
        <authorList>
            <person name="Anderson I.J."/>
            <person name="Sun H."/>
            <person name="Lapidus A."/>
            <person name="Copeland A."/>
            <person name="Glavina Del Rio T."/>
            <person name="Tice H."/>
            <person name="Dalin E."/>
            <person name="Lucas S."/>
            <person name="Barry K."/>
            <person name="Land M."/>
            <person name="Richardson P."/>
            <person name="Huber H."/>
            <person name="Kyrpides N.C."/>
        </authorList>
    </citation>
    <scope>NUCLEOTIDE SEQUENCE [LARGE SCALE GENOMIC DNA]</scope>
    <source>
        <strain evidence="7">ATCC 43588 / DSM 3639 / JCM 9404 / F1</strain>
    </source>
</reference>
<evidence type="ECO:0000313" key="7">
    <source>
        <dbReference type="Proteomes" id="UP000000254"/>
    </source>
</evidence>
<dbReference type="Gene3D" id="3.40.50.1370">
    <property type="entry name" value="Aspartate/ornithine carbamoyltransferase"/>
    <property type="match status" value="2"/>
</dbReference>
<dbReference type="eggNOG" id="arCOG00912">
    <property type="taxonomic scope" value="Archaea"/>
</dbReference>
<reference evidence="7" key="1">
    <citation type="journal article" date="2009" name="BMC Genomics">
        <title>The complete genome sequence of Staphylothermus marinus reveals differences in sulfur metabolism among heterotrophic Crenarchaeota.</title>
        <authorList>
            <person name="Anderson I.J."/>
            <person name="Dharmarajan L."/>
            <person name="Rodriguez J."/>
            <person name="Hooper S."/>
            <person name="Porat I."/>
            <person name="Ulrich L.E."/>
            <person name="Elkins J.G."/>
            <person name="Mavromatis K."/>
            <person name="Sun H."/>
            <person name="Land M."/>
            <person name="Lapidus A."/>
            <person name="Lucas S."/>
            <person name="Barry K."/>
            <person name="Huber H."/>
            <person name="Zhulin I.B."/>
            <person name="Whitman W.B."/>
            <person name="Mukhopadhyay B."/>
            <person name="Woese C."/>
            <person name="Bristow J."/>
            <person name="Kyrpides N."/>
        </authorList>
    </citation>
    <scope>NUCLEOTIDE SEQUENCE [LARGE SCALE GENOMIC DNA]</scope>
    <source>
        <strain evidence="7">ATCC 43588 / DSM 3639 / JCM 9404 / F1</strain>
    </source>
</reference>
<dbReference type="HOGENOM" id="CLU_043846_3_3_2"/>
<dbReference type="PRINTS" id="PR00100">
    <property type="entry name" value="AOTCASE"/>
</dbReference>
<dbReference type="InterPro" id="IPR006131">
    <property type="entry name" value="Asp_carbamoyltransf_Asp/Orn-bd"/>
</dbReference>
<gene>
    <name evidence="6" type="ordered locus">Smar_0227</name>
</gene>
<name>A3DL30_STAMF</name>
<dbReference type="Proteomes" id="UP000000254">
    <property type="component" value="Chromosome"/>
</dbReference>
<evidence type="ECO:0000256" key="3">
    <source>
        <dbReference type="RuleBase" id="RU003634"/>
    </source>
</evidence>
<dbReference type="AlphaFoldDB" id="A3DL30"/>